<keyword evidence="2" id="KW-1185">Reference proteome</keyword>
<name>A0ACC0VW94_9STRA</name>
<gene>
    <name evidence="1" type="ORF">PsorP6_010461</name>
</gene>
<evidence type="ECO:0000313" key="2">
    <source>
        <dbReference type="Proteomes" id="UP001163321"/>
    </source>
</evidence>
<evidence type="ECO:0000313" key="1">
    <source>
        <dbReference type="EMBL" id="KAI9910769.1"/>
    </source>
</evidence>
<organism evidence="1 2">
    <name type="scientific">Peronosclerospora sorghi</name>
    <dbReference type="NCBI Taxonomy" id="230839"/>
    <lineage>
        <taxon>Eukaryota</taxon>
        <taxon>Sar</taxon>
        <taxon>Stramenopiles</taxon>
        <taxon>Oomycota</taxon>
        <taxon>Peronosporomycetes</taxon>
        <taxon>Peronosporales</taxon>
        <taxon>Peronosporaceae</taxon>
        <taxon>Peronosclerospora</taxon>
    </lineage>
</organism>
<reference evidence="1 2" key="1">
    <citation type="journal article" date="2022" name="bioRxiv">
        <title>The genome of the oomycete Peronosclerospora sorghi, a cosmopolitan pathogen of maize and sorghum, is inflated with dispersed pseudogenes.</title>
        <authorList>
            <person name="Fletcher K."/>
            <person name="Martin F."/>
            <person name="Isakeit T."/>
            <person name="Cavanaugh K."/>
            <person name="Magill C."/>
            <person name="Michelmore R."/>
        </authorList>
    </citation>
    <scope>NUCLEOTIDE SEQUENCE [LARGE SCALE GENOMIC DNA]</scope>
    <source>
        <strain evidence="1">P6</strain>
    </source>
</reference>
<sequence length="614" mass="67133">MWPSSPSDMENQFPRRRPGVVPDSASSFTRRSSTTSGFEERRRDLPPPFVQPTDLWTFHGSMKEDPATFRACASGTQAQSSSGSEKLSASLSSFEPSVKTVTHGVIGSYAPGKATTRMLWNRPEREDEEREEEALPSYLSYLQAPSFTGDVAAPAVPTSACVRPMTTLGRSRDHEMEEKTHELARALQNFISVQMQGQEPASPSSTIAGGCNCERRVAELEKQVEALVAARKEEKTGAAARVSGHALSDRVSTLEGRQGAFQSQLAQISKVLGLPVGKPPKSSQLKTLVQSLHDEINTKIQSAVAEMEAACAARATTRENGQRIGEAAASAPASVFDESTPALKTQQQICTERESVPSSDLPFSALLNALAEEHEASLTKLSTHVEERLQVEASQRMAFEGRVQARLGELEEWLQQVEGELGPSHFNAAPSTSLAAMTEEITRLPAQLAAHQDLWQQVHQHVRALAAQLSTVEDFRVQVTQQHGVVQTLGEKVDAALARSTRAEETLAVTCLTQGLKLIVETLVRDTGSAEQLVQHYVRTMTHHVARVTRPHVSLRMQDKTHRLLDARVPTASVLTKERESFLSVRGEKENDGPECWEDAHRGFGLDESEATAN</sequence>
<dbReference type="Proteomes" id="UP001163321">
    <property type="component" value="Chromosome 6"/>
</dbReference>
<protein>
    <submittedName>
        <fullName evidence="1">Uncharacterized protein</fullName>
    </submittedName>
</protein>
<accession>A0ACC0VW94</accession>
<comment type="caution">
    <text evidence="1">The sequence shown here is derived from an EMBL/GenBank/DDBJ whole genome shotgun (WGS) entry which is preliminary data.</text>
</comment>
<proteinExistence type="predicted"/>
<dbReference type="EMBL" id="CM047585">
    <property type="protein sequence ID" value="KAI9910769.1"/>
    <property type="molecule type" value="Genomic_DNA"/>
</dbReference>